<gene>
    <name evidence="2" type="ORF">RRG08_051216</name>
</gene>
<comment type="caution">
    <text evidence="2">The sequence shown here is derived from an EMBL/GenBank/DDBJ whole genome shotgun (WGS) entry which is preliminary data.</text>
</comment>
<feature type="region of interest" description="Disordered" evidence="1">
    <location>
        <begin position="21"/>
        <end position="76"/>
    </location>
</feature>
<keyword evidence="3" id="KW-1185">Reference proteome</keyword>
<feature type="compositionally biased region" description="Polar residues" evidence="1">
    <location>
        <begin position="65"/>
        <end position="76"/>
    </location>
</feature>
<dbReference type="Proteomes" id="UP001283361">
    <property type="component" value="Unassembled WGS sequence"/>
</dbReference>
<reference evidence="2" key="1">
    <citation type="journal article" date="2023" name="G3 (Bethesda)">
        <title>A reference genome for the long-term kleptoplast-retaining sea slug Elysia crispata morphotype clarki.</title>
        <authorList>
            <person name="Eastman K.E."/>
            <person name="Pendleton A.L."/>
            <person name="Shaikh M.A."/>
            <person name="Suttiyut T."/>
            <person name="Ogas R."/>
            <person name="Tomko P."/>
            <person name="Gavelis G."/>
            <person name="Widhalm J.R."/>
            <person name="Wisecaver J.H."/>
        </authorList>
    </citation>
    <scope>NUCLEOTIDE SEQUENCE</scope>
    <source>
        <strain evidence="2">ECLA1</strain>
    </source>
</reference>
<organism evidence="2 3">
    <name type="scientific">Elysia crispata</name>
    <name type="common">lettuce slug</name>
    <dbReference type="NCBI Taxonomy" id="231223"/>
    <lineage>
        <taxon>Eukaryota</taxon>
        <taxon>Metazoa</taxon>
        <taxon>Spiralia</taxon>
        <taxon>Lophotrochozoa</taxon>
        <taxon>Mollusca</taxon>
        <taxon>Gastropoda</taxon>
        <taxon>Heterobranchia</taxon>
        <taxon>Euthyneura</taxon>
        <taxon>Panpulmonata</taxon>
        <taxon>Sacoglossa</taxon>
        <taxon>Placobranchoidea</taxon>
        <taxon>Plakobranchidae</taxon>
        <taxon>Elysia</taxon>
    </lineage>
</organism>
<evidence type="ECO:0000256" key="1">
    <source>
        <dbReference type="SAM" id="MobiDB-lite"/>
    </source>
</evidence>
<dbReference type="AlphaFoldDB" id="A0AAE0Z282"/>
<dbReference type="EMBL" id="JAWDGP010004874">
    <property type="protein sequence ID" value="KAK3761528.1"/>
    <property type="molecule type" value="Genomic_DNA"/>
</dbReference>
<protein>
    <submittedName>
        <fullName evidence="2">Uncharacterized protein</fullName>
    </submittedName>
</protein>
<name>A0AAE0Z282_9GAST</name>
<sequence length="76" mass="8239">MGLRTASEELDCAIVRSNNTDNNIKQRKRRTGEAIGDSQRLINPVQPGRAGELGSQSHPLKGVPISSSERGSNLIR</sequence>
<proteinExistence type="predicted"/>
<accession>A0AAE0Z282</accession>
<evidence type="ECO:0000313" key="3">
    <source>
        <dbReference type="Proteomes" id="UP001283361"/>
    </source>
</evidence>
<evidence type="ECO:0000313" key="2">
    <source>
        <dbReference type="EMBL" id="KAK3761528.1"/>
    </source>
</evidence>